<dbReference type="Gene3D" id="3.40.50.2020">
    <property type="match status" value="2"/>
</dbReference>
<dbReference type="InterPro" id="IPR000836">
    <property type="entry name" value="PRTase_dom"/>
</dbReference>
<accession>A0A1F5Z8F5</accession>
<dbReference type="InterPro" id="IPR005946">
    <property type="entry name" value="Rib-P_diPkinase"/>
</dbReference>
<comment type="caution">
    <text evidence="2">The sequence shown here is derived from an EMBL/GenBank/DDBJ whole genome shotgun (WGS) entry which is preliminary data.</text>
</comment>
<dbReference type="GO" id="GO:0000287">
    <property type="term" value="F:magnesium ion binding"/>
    <property type="evidence" value="ECO:0007669"/>
    <property type="project" value="InterPro"/>
</dbReference>
<proteinExistence type="predicted"/>
<dbReference type="CDD" id="cd06223">
    <property type="entry name" value="PRTases_typeI"/>
    <property type="match status" value="1"/>
</dbReference>
<reference evidence="2 3" key="1">
    <citation type="journal article" date="2016" name="Nat. Commun.">
        <title>Thousands of microbial genomes shed light on interconnected biogeochemical processes in an aquifer system.</title>
        <authorList>
            <person name="Anantharaman K."/>
            <person name="Brown C.T."/>
            <person name="Hug L.A."/>
            <person name="Sharon I."/>
            <person name="Castelle C.J."/>
            <person name="Probst A.J."/>
            <person name="Thomas B.C."/>
            <person name="Singh A."/>
            <person name="Wilkins M.J."/>
            <person name="Karaoz U."/>
            <person name="Brodie E.L."/>
            <person name="Williams K.H."/>
            <person name="Hubbard S.S."/>
            <person name="Banfield J.F."/>
        </authorList>
    </citation>
    <scope>NUCLEOTIDE SEQUENCE [LARGE SCALE GENOMIC DNA]</scope>
</reference>
<dbReference type="GO" id="GO:0002189">
    <property type="term" value="C:ribose phosphate diphosphokinase complex"/>
    <property type="evidence" value="ECO:0007669"/>
    <property type="project" value="TreeGrafter"/>
</dbReference>
<feature type="domain" description="Phosphoribosyltransferase" evidence="1">
    <location>
        <begin position="195"/>
        <end position="294"/>
    </location>
</feature>
<dbReference type="Pfam" id="PF00156">
    <property type="entry name" value="Pribosyltran"/>
    <property type="match status" value="1"/>
</dbReference>
<dbReference type="PANTHER" id="PTHR10210">
    <property type="entry name" value="RIBOSE-PHOSPHATE DIPHOSPHOKINASE FAMILY MEMBER"/>
    <property type="match status" value="1"/>
</dbReference>
<dbReference type="SUPFAM" id="SSF53271">
    <property type="entry name" value="PRTase-like"/>
    <property type="match status" value="1"/>
</dbReference>
<dbReference type="GO" id="GO:0006015">
    <property type="term" value="P:5-phosphoribose 1-diphosphate biosynthetic process"/>
    <property type="evidence" value="ECO:0007669"/>
    <property type="project" value="TreeGrafter"/>
</dbReference>
<evidence type="ECO:0000313" key="2">
    <source>
        <dbReference type="EMBL" id="OGG08402.1"/>
    </source>
</evidence>
<dbReference type="GO" id="GO:0004749">
    <property type="term" value="F:ribose phosphate diphosphokinase activity"/>
    <property type="evidence" value="ECO:0007669"/>
    <property type="project" value="TreeGrafter"/>
</dbReference>
<evidence type="ECO:0000259" key="1">
    <source>
        <dbReference type="Pfam" id="PF00156"/>
    </source>
</evidence>
<name>A0A1F5Z8F5_9BACT</name>
<dbReference type="AlphaFoldDB" id="A0A1F5Z8F5"/>
<protein>
    <recommendedName>
        <fullName evidence="1">Phosphoribosyltransferase domain-containing protein</fullName>
    </recommendedName>
</protein>
<gene>
    <name evidence="2" type="ORF">A2777_03045</name>
</gene>
<sequence length="422" mass="47361">MSNDLETGKFAFFHLDLERQAPSNPELIKGIRKELGNNVLTIPLVADEFQKRLADSTLLAGIHPDNRSFGGVIVEAVTPSLGRYYADAWNVLETVASPKTGLKGEIITIFTMFEGRDSNPKKHFGGVTALEQYIRDVRTHSYKKISVYAVWDVHDVITLNKLKNVNGRKNIPEVISITAMPLFTDRLQEDGLIDDETFVAAPDFGSITKARQMAQVLGKELIFIKKTRPEPNRVEIEGVYLIKKDGSVEKKNYDFLKGIRVIFFDDMMDTGRTAIEDTSAVKAAGAREVVFCATHPVFSSPEILLHALDERILDYIYTTDSLPNYKKIVDPLNPQVLHPRLRLQSLAKPIAALIKMAADKATDEDYQLVKRCLYNPGPEKKVIEYQFTKGNIAPAFEGYNFYDGITGKLKSGIIYIADLKEK</sequence>
<dbReference type="Proteomes" id="UP000177354">
    <property type="component" value="Unassembled WGS sequence"/>
</dbReference>
<dbReference type="InterPro" id="IPR029057">
    <property type="entry name" value="PRTase-like"/>
</dbReference>
<dbReference type="GO" id="GO:0006164">
    <property type="term" value="P:purine nucleotide biosynthetic process"/>
    <property type="evidence" value="ECO:0007669"/>
    <property type="project" value="TreeGrafter"/>
</dbReference>
<organism evidence="2 3">
    <name type="scientific">Candidatus Gottesmanbacteria bacterium RIFCSPHIGHO2_01_FULL_40_15</name>
    <dbReference type="NCBI Taxonomy" id="1798376"/>
    <lineage>
        <taxon>Bacteria</taxon>
        <taxon>Candidatus Gottesmaniibacteriota</taxon>
    </lineage>
</organism>
<dbReference type="EMBL" id="MFJF01000001">
    <property type="protein sequence ID" value="OGG08402.1"/>
    <property type="molecule type" value="Genomic_DNA"/>
</dbReference>
<dbReference type="PANTHER" id="PTHR10210:SF41">
    <property type="entry name" value="RIBOSE-PHOSPHATE PYROPHOSPHOKINASE 1, CHLOROPLASTIC"/>
    <property type="match status" value="1"/>
</dbReference>
<dbReference type="GO" id="GO:0005737">
    <property type="term" value="C:cytoplasm"/>
    <property type="evidence" value="ECO:0007669"/>
    <property type="project" value="TreeGrafter"/>
</dbReference>
<evidence type="ECO:0000313" key="3">
    <source>
        <dbReference type="Proteomes" id="UP000177354"/>
    </source>
</evidence>